<dbReference type="GO" id="GO:0006897">
    <property type="term" value="P:endocytosis"/>
    <property type="evidence" value="ECO:0007669"/>
    <property type="project" value="TreeGrafter"/>
</dbReference>
<feature type="region of interest" description="Disordered" evidence="1">
    <location>
        <begin position="1"/>
        <end position="29"/>
    </location>
</feature>
<dbReference type="GO" id="GO:0016559">
    <property type="term" value="P:peroxisome fission"/>
    <property type="evidence" value="ECO:0007669"/>
    <property type="project" value="TreeGrafter"/>
</dbReference>
<sequence>MSVATDSTRVVLARRRAKSDTSESSDQDELEGAADLSALLCSEIRNSLPNLLDTLRIQLDGFTSERKAIGEPKKTHSERLVWLLNITKEYERQVELSLSHPGEVDSDAVAVRAMVIEMNSRFSRFMRLYGGHYRFEYEDADPQTLLTESVHWWQSKFSEWNNPDAAAPPTPISQAPFEIQRQPPPRAPEMEIDSHITALASSQELMSEITHQVRRFSTLAPGIINPRILENLFRVQTQKWLAISLNLLDSVSFRVEEAARYILDVVCPPSGATSTLRQALQDHISSMHEEATAEAKKVLEEFVSTVRENIMQTTDPMFREEVQMWAYIRSFKALQDPAASAENPLKSCHAFFNMVARSAHKNIEAEVHDVTRVYYSHTLEYFIRHVTGTVIERFVCASNSTLRALSTDYIMKLKKDEVERLVKEDQATVERRKLLDEEISRRERALKIAQRARNQSEGIWF</sequence>
<dbReference type="EMBL" id="ONZQ02000002">
    <property type="protein sequence ID" value="SPN99101.1"/>
    <property type="molecule type" value="Genomic_DNA"/>
</dbReference>
<dbReference type="PANTHER" id="PTHR11566:SF21">
    <property type="entry name" value="DYNAMIN RELATED PROTEIN 1, ISOFORM A"/>
    <property type="match status" value="1"/>
</dbReference>
<comment type="caution">
    <text evidence="3">The sequence shown here is derived from an EMBL/GenBank/DDBJ whole genome shotgun (WGS) entry which is preliminary data.</text>
</comment>
<reference evidence="3" key="1">
    <citation type="submission" date="2018-03" db="EMBL/GenBank/DDBJ databases">
        <authorList>
            <person name="Guldener U."/>
        </authorList>
    </citation>
    <scope>NUCLEOTIDE SEQUENCE</scope>
</reference>
<dbReference type="InterPro" id="IPR022812">
    <property type="entry name" value="Dynamin"/>
</dbReference>
<evidence type="ECO:0000259" key="2">
    <source>
        <dbReference type="PROSITE" id="PS51388"/>
    </source>
</evidence>
<dbReference type="AlphaFoldDB" id="A0AAE8MT50"/>
<dbReference type="PROSITE" id="PS51388">
    <property type="entry name" value="GED"/>
    <property type="match status" value="1"/>
</dbReference>
<dbReference type="GO" id="GO:0003924">
    <property type="term" value="F:GTPase activity"/>
    <property type="evidence" value="ECO:0007669"/>
    <property type="project" value="TreeGrafter"/>
</dbReference>
<protein>
    <recommendedName>
        <fullName evidence="2">GED domain-containing protein</fullName>
    </recommendedName>
</protein>
<evidence type="ECO:0000256" key="1">
    <source>
        <dbReference type="SAM" id="MobiDB-lite"/>
    </source>
</evidence>
<dbReference type="InterPro" id="IPR020850">
    <property type="entry name" value="GED_dom"/>
</dbReference>
<dbReference type="GO" id="GO:0000266">
    <property type="term" value="P:mitochondrial fission"/>
    <property type="evidence" value="ECO:0007669"/>
    <property type="project" value="TreeGrafter"/>
</dbReference>
<dbReference type="PANTHER" id="PTHR11566">
    <property type="entry name" value="DYNAMIN"/>
    <property type="match status" value="1"/>
</dbReference>
<name>A0AAE8MT50_9PEZI</name>
<gene>
    <name evidence="3" type="ORF">DNG_02136</name>
</gene>
<evidence type="ECO:0000313" key="3">
    <source>
        <dbReference type="EMBL" id="SPN99101.1"/>
    </source>
</evidence>
<keyword evidence="4" id="KW-1185">Reference proteome</keyword>
<dbReference type="GO" id="GO:0008017">
    <property type="term" value="F:microtubule binding"/>
    <property type="evidence" value="ECO:0007669"/>
    <property type="project" value="TreeGrafter"/>
</dbReference>
<dbReference type="GO" id="GO:0005874">
    <property type="term" value="C:microtubule"/>
    <property type="evidence" value="ECO:0007669"/>
    <property type="project" value="TreeGrafter"/>
</dbReference>
<proteinExistence type="predicted"/>
<accession>A0AAE8MT50</accession>
<dbReference type="Proteomes" id="UP001187682">
    <property type="component" value="Unassembled WGS sequence"/>
</dbReference>
<organism evidence="3 4">
    <name type="scientific">Cephalotrichum gorgonifer</name>
    <dbReference type="NCBI Taxonomy" id="2041049"/>
    <lineage>
        <taxon>Eukaryota</taxon>
        <taxon>Fungi</taxon>
        <taxon>Dikarya</taxon>
        <taxon>Ascomycota</taxon>
        <taxon>Pezizomycotina</taxon>
        <taxon>Sordariomycetes</taxon>
        <taxon>Hypocreomycetidae</taxon>
        <taxon>Microascales</taxon>
        <taxon>Microascaceae</taxon>
        <taxon>Cephalotrichum</taxon>
    </lineage>
</organism>
<evidence type="ECO:0000313" key="4">
    <source>
        <dbReference type="Proteomes" id="UP001187682"/>
    </source>
</evidence>
<feature type="domain" description="GED" evidence="2">
    <location>
        <begin position="364"/>
        <end position="457"/>
    </location>
</feature>
<dbReference type="GO" id="GO:0005739">
    <property type="term" value="C:mitochondrion"/>
    <property type="evidence" value="ECO:0007669"/>
    <property type="project" value="TreeGrafter"/>
</dbReference>
<dbReference type="GO" id="GO:0016020">
    <property type="term" value="C:membrane"/>
    <property type="evidence" value="ECO:0007669"/>
    <property type="project" value="TreeGrafter"/>
</dbReference>
<dbReference type="GO" id="GO:0048312">
    <property type="term" value="P:intracellular distribution of mitochondria"/>
    <property type="evidence" value="ECO:0007669"/>
    <property type="project" value="TreeGrafter"/>
</dbReference>
<dbReference type="Gene3D" id="1.20.120.1240">
    <property type="entry name" value="Dynamin, middle domain"/>
    <property type="match status" value="1"/>
</dbReference>